<organism evidence="7">
    <name type="scientific">Caldilineaceae bacterium SB0662_bin_9</name>
    <dbReference type="NCBI Taxonomy" id="2605258"/>
    <lineage>
        <taxon>Bacteria</taxon>
        <taxon>Bacillati</taxon>
        <taxon>Chloroflexota</taxon>
        <taxon>Caldilineae</taxon>
        <taxon>Caldilineales</taxon>
        <taxon>Caldilineaceae</taxon>
    </lineage>
</organism>
<comment type="caution">
    <text evidence="7">The sequence shown here is derived from an EMBL/GenBank/DDBJ whole genome shotgun (WGS) entry which is preliminary data.</text>
</comment>
<dbReference type="Pfam" id="PF25917">
    <property type="entry name" value="BSH_RND"/>
    <property type="match status" value="1"/>
</dbReference>
<dbReference type="GO" id="GO:0022857">
    <property type="term" value="F:transmembrane transporter activity"/>
    <property type="evidence" value="ECO:0007669"/>
    <property type="project" value="InterPro"/>
</dbReference>
<dbReference type="GO" id="GO:0016020">
    <property type="term" value="C:membrane"/>
    <property type="evidence" value="ECO:0007669"/>
    <property type="project" value="InterPro"/>
</dbReference>
<name>A0A6B1DXX2_9CHLR</name>
<evidence type="ECO:0000313" key="7">
    <source>
        <dbReference type="EMBL" id="MYD91896.1"/>
    </source>
</evidence>
<dbReference type="Gene3D" id="2.40.50.100">
    <property type="match status" value="1"/>
</dbReference>
<gene>
    <name evidence="7" type="ORF">F4Y08_16465</name>
</gene>
<dbReference type="Gene3D" id="2.40.420.20">
    <property type="match status" value="1"/>
</dbReference>
<dbReference type="PANTHER" id="PTHR32347">
    <property type="entry name" value="EFFLUX SYSTEM COMPONENT YKNX-RELATED"/>
    <property type="match status" value="1"/>
</dbReference>
<evidence type="ECO:0000256" key="3">
    <source>
        <dbReference type="ARBA" id="ARBA00023054"/>
    </source>
</evidence>
<dbReference type="AlphaFoldDB" id="A0A6B1DXX2"/>
<evidence type="ECO:0000256" key="2">
    <source>
        <dbReference type="ARBA" id="ARBA00009477"/>
    </source>
</evidence>
<reference evidence="7" key="1">
    <citation type="submission" date="2019-09" db="EMBL/GenBank/DDBJ databases">
        <title>Characterisation of the sponge microbiome using genome-centric metagenomics.</title>
        <authorList>
            <person name="Engelberts J.P."/>
            <person name="Robbins S.J."/>
            <person name="De Goeij J.M."/>
            <person name="Aranda M."/>
            <person name="Bell S.C."/>
            <person name="Webster N.S."/>
        </authorList>
    </citation>
    <scope>NUCLEOTIDE SEQUENCE</scope>
    <source>
        <strain evidence="7">SB0662_bin_9</strain>
    </source>
</reference>
<feature type="domain" description="Multidrug resistance protein MdtA-like barrel-sandwich hybrid" evidence="5">
    <location>
        <begin position="79"/>
        <end position="341"/>
    </location>
</feature>
<evidence type="ECO:0000259" key="5">
    <source>
        <dbReference type="Pfam" id="PF25917"/>
    </source>
</evidence>
<evidence type="ECO:0000256" key="4">
    <source>
        <dbReference type="SAM" id="Coils"/>
    </source>
</evidence>
<keyword evidence="3 4" id="KW-0175">Coiled coil</keyword>
<evidence type="ECO:0000259" key="6">
    <source>
        <dbReference type="Pfam" id="PF25990"/>
    </source>
</evidence>
<dbReference type="EMBL" id="VXPY01000120">
    <property type="protein sequence ID" value="MYD91896.1"/>
    <property type="molecule type" value="Genomic_DNA"/>
</dbReference>
<accession>A0A6B1DXX2</accession>
<dbReference type="InterPro" id="IPR058636">
    <property type="entry name" value="Beta-barrel_YknX"/>
</dbReference>
<dbReference type="Pfam" id="PF25990">
    <property type="entry name" value="Beta-barrel_YknX"/>
    <property type="match status" value="1"/>
</dbReference>
<sequence>MGKKILGALVVVLLVGAGVLVVLQQQGTIDLPLPLPQREDPNETAFESFPLSRGSIASTVSATGNIEPEAELSLSFDTNGRVLQVLASAGQAVREGQLLAQLDVESFRLARDEALVGQKIAQARLNKLLTETEQGDLDLAEANIAVAQAQIASAQANLTARRAEYNALVAGMSAADRAVLEAELAQAEFNEEEARYNLAVTRDQRGVSDEEIEASEARKNQAVFSAKAARSRLESAVAPPTEAELTAALHQIAVANESLRQANASLIERQNALRDLQEGSDVEDIDIARSELEQARINYAMAELNIRNAQLMAPRDGVISTVNVRVGEQLSGGTPAMILTDLQSYHMTVFVDEIDVRQVQVGQGVKLNLDALPDDEVYGKVTKISPTANEVGSTITYEVEIVPDATDAPLRAGMSATASITTAQVDNVLLIPNRYVRFDREQNKYFVFKVINQEPVLAEINVGLRNERESQILAGLNDDDMVAVLSVDREAQLRNAIFGG</sequence>
<dbReference type="InterPro" id="IPR050465">
    <property type="entry name" value="UPF0194_transport"/>
</dbReference>
<dbReference type="Gene3D" id="2.40.30.170">
    <property type="match status" value="1"/>
</dbReference>
<protein>
    <submittedName>
        <fullName evidence="7">Efflux RND transporter periplasmic adaptor subunit</fullName>
    </submittedName>
</protein>
<dbReference type="PANTHER" id="PTHR32347:SF23">
    <property type="entry name" value="BLL5650 PROTEIN"/>
    <property type="match status" value="1"/>
</dbReference>
<dbReference type="NCBIfam" id="TIGR01730">
    <property type="entry name" value="RND_mfp"/>
    <property type="match status" value="1"/>
</dbReference>
<dbReference type="GO" id="GO:0030313">
    <property type="term" value="C:cell envelope"/>
    <property type="evidence" value="ECO:0007669"/>
    <property type="project" value="UniProtKB-SubCell"/>
</dbReference>
<comment type="similarity">
    <text evidence="2">Belongs to the membrane fusion protein (MFP) (TC 8.A.1) family.</text>
</comment>
<dbReference type="InterPro" id="IPR058625">
    <property type="entry name" value="MdtA-like_BSH"/>
</dbReference>
<proteinExistence type="inferred from homology"/>
<dbReference type="SUPFAM" id="SSF111369">
    <property type="entry name" value="HlyD-like secretion proteins"/>
    <property type="match status" value="2"/>
</dbReference>
<feature type="domain" description="YknX-like beta-barrel" evidence="6">
    <location>
        <begin position="349"/>
        <end position="420"/>
    </location>
</feature>
<evidence type="ECO:0000256" key="1">
    <source>
        <dbReference type="ARBA" id="ARBA00004196"/>
    </source>
</evidence>
<comment type="subcellular location">
    <subcellularLocation>
        <location evidence="1">Cell envelope</location>
    </subcellularLocation>
</comment>
<dbReference type="InterPro" id="IPR006143">
    <property type="entry name" value="RND_pump_MFP"/>
</dbReference>
<feature type="coiled-coil region" evidence="4">
    <location>
        <begin position="285"/>
        <end position="312"/>
    </location>
</feature>
<feature type="coiled-coil region" evidence="4">
    <location>
        <begin position="137"/>
        <end position="195"/>
    </location>
</feature>